<dbReference type="AlphaFoldDB" id="A0A3M0D9C5"/>
<dbReference type="PROSITE" id="PS51257">
    <property type="entry name" value="PROKAR_LIPOPROTEIN"/>
    <property type="match status" value="1"/>
</dbReference>
<feature type="compositionally biased region" description="Low complexity" evidence="1">
    <location>
        <begin position="23"/>
        <end position="62"/>
    </location>
</feature>
<dbReference type="EMBL" id="REFS01000003">
    <property type="protein sequence ID" value="RMB18262.1"/>
    <property type="molecule type" value="Genomic_DNA"/>
</dbReference>
<dbReference type="KEGG" id="haer:DU502_13310"/>
<name>A0A3M0D9C5_9EURY</name>
<dbReference type="EMBL" id="CP034145">
    <property type="protein sequence ID" value="AZH26280.1"/>
    <property type="molecule type" value="Genomic_DNA"/>
</dbReference>
<dbReference type="Proteomes" id="UP000282007">
    <property type="component" value="Chromosome"/>
</dbReference>
<keyword evidence="5" id="KW-1185">Reference proteome</keyword>
<dbReference type="Proteomes" id="UP000277326">
    <property type="component" value="Unassembled WGS sequence"/>
</dbReference>
<dbReference type="OrthoDB" id="307719at2157"/>
<evidence type="ECO:0000313" key="4">
    <source>
        <dbReference type="Proteomes" id="UP000277326"/>
    </source>
</evidence>
<evidence type="ECO:0000313" key="5">
    <source>
        <dbReference type="Proteomes" id="UP000282007"/>
    </source>
</evidence>
<reference evidence="3 4" key="1">
    <citation type="journal article" date="2015" name="Stand. Genomic Sci.">
        <title>Genomic Encyclopedia of Bacterial and Archaeal Type Strains, Phase III: the genomes of soil and plant-associated and newly described type strains.</title>
        <authorList>
            <person name="Whitman W.B."/>
            <person name="Woyke T."/>
            <person name="Klenk H.P."/>
            <person name="Zhou Y."/>
            <person name="Lilburn T.G."/>
            <person name="Beck B.J."/>
            <person name="De Vos P."/>
            <person name="Vandamme P."/>
            <person name="Eisen J.A."/>
            <person name="Garrity G."/>
            <person name="Hugenholtz P."/>
            <person name="Kyrpides N.C."/>
        </authorList>
    </citation>
    <scope>NUCLEOTIDE SEQUENCE [LARGE SCALE GENOMIC DNA]</scope>
    <source>
        <strain evidence="3 4">CGMCC 1.10124</strain>
    </source>
</reference>
<protein>
    <submittedName>
        <fullName evidence="3">Uncharacterized protein</fullName>
    </submittedName>
</protein>
<evidence type="ECO:0000256" key="1">
    <source>
        <dbReference type="SAM" id="MobiDB-lite"/>
    </source>
</evidence>
<reference evidence="2 5" key="2">
    <citation type="submission" date="2018-07" db="EMBL/GenBank/DDBJ databases">
        <title>Genome sequences of Haloplanus aerogenes JCM 16430T.</title>
        <authorList>
            <person name="Kim Y.B."/>
            <person name="Roh S.W."/>
        </authorList>
    </citation>
    <scope>NUCLEOTIDE SEQUENCE [LARGE SCALE GENOMIC DNA]</scope>
    <source>
        <strain evidence="2 5">JCM 16430</strain>
    </source>
</reference>
<accession>A0A3M0D9C5</accession>
<feature type="compositionally biased region" description="Low complexity" evidence="1">
    <location>
        <begin position="1"/>
        <end position="17"/>
    </location>
</feature>
<reference evidence="3" key="3">
    <citation type="submission" date="2018-10" db="EMBL/GenBank/DDBJ databases">
        <authorList>
            <person name="Whitman W."/>
            <person name="Huntemann M."/>
            <person name="Clum A."/>
            <person name="Pillay M."/>
            <person name="Palaniappan K."/>
            <person name="Varghese N."/>
            <person name="Mikhailova N."/>
            <person name="Stamatis D."/>
            <person name="Reddy T."/>
            <person name="Daum C."/>
            <person name="Shapiro N."/>
            <person name="Ivanova N."/>
            <person name="Kyrpides N."/>
            <person name="Woyke T."/>
        </authorList>
    </citation>
    <scope>NUCLEOTIDE SEQUENCE</scope>
    <source>
        <strain evidence="3">CGMCC 1.10124</strain>
    </source>
</reference>
<sequence length="196" mass="21255">MDRRAFLAAAGASLSGLTGCGSSGSSPSTDEATRTGTKTVTRTATPEPTPTTTPSDTTTPLPTRIPPDQRYRPQLLDVVLVSTWSEPGDLTANRIERVQRGQPAVVAYRYRMRIPQGTVNLKEGIDVLDGDDRIARRSRDIDRYVDSAGLHTWEDAMTFETGNWPAGELTATVAIGELQLHRVSNRVSTTFEVAAP</sequence>
<organism evidence="3 4">
    <name type="scientific">Haloplanus aerogenes</name>
    <dbReference type="NCBI Taxonomy" id="660522"/>
    <lineage>
        <taxon>Archaea</taxon>
        <taxon>Methanobacteriati</taxon>
        <taxon>Methanobacteriota</taxon>
        <taxon>Stenosarchaea group</taxon>
        <taxon>Halobacteria</taxon>
        <taxon>Halobacteriales</taxon>
        <taxon>Haloferacaceae</taxon>
        <taxon>Haloplanus</taxon>
    </lineage>
</organism>
<dbReference type="GeneID" id="38472282"/>
<evidence type="ECO:0000313" key="3">
    <source>
        <dbReference type="EMBL" id="RMB18262.1"/>
    </source>
</evidence>
<proteinExistence type="predicted"/>
<evidence type="ECO:0000313" key="2">
    <source>
        <dbReference type="EMBL" id="AZH26280.1"/>
    </source>
</evidence>
<gene>
    <name evidence="3" type="ORF">ATH50_1713</name>
    <name evidence="2" type="ORF">DU502_13310</name>
</gene>
<feature type="region of interest" description="Disordered" evidence="1">
    <location>
        <begin position="1"/>
        <end position="69"/>
    </location>
</feature>
<dbReference type="RefSeq" id="WP_121920357.1">
    <property type="nucleotide sequence ID" value="NZ_CP034145.1"/>
</dbReference>